<dbReference type="Proteomes" id="UP001420932">
    <property type="component" value="Unassembled WGS sequence"/>
</dbReference>
<accession>A0AAP0ISR3</accession>
<dbReference type="InterPro" id="IPR005069">
    <property type="entry name" value="Nucl-diP-sugar_transferase"/>
</dbReference>
<name>A0AAP0ISR3_9MAGN</name>
<dbReference type="PANTHER" id="PTHR46038:SF12">
    <property type="entry name" value="OS03G0731800 PROTEIN"/>
    <property type="match status" value="1"/>
</dbReference>
<dbReference type="AlphaFoldDB" id="A0AAP0ISR3"/>
<comment type="caution">
    <text evidence="2">The sequence shown here is derived from an EMBL/GenBank/DDBJ whole genome shotgun (WGS) entry which is preliminary data.</text>
</comment>
<sequence>MALRLTGILLQGGIPSTFSHIISVMCGNKMIFVFYLAYEIKLENKQQLSFKNFNCLPSSSNTNSSSKEDVDYDELEKALMGASKGNNKTMIIAMVNKAYVEGENKTMLDLFLESFWLGEGTYYLLDRLLLVAVDPIAMDRCKFLRLHCYELVVEGVDFGAEQFFMSKGFLKLMWSRTRFLADVLKRGYNFIFTCESHPRYIACTSKRDVRFDNGVLMYVVIDDTDVMWLRDPFPMITSPNRTNVDIQFSCDWFNGNPWKESKAINTGFYFVRSNNKTVSLFETWHAMKDNSNYTKMKEQDVLVSLLGNGLFTQLGLKTRFLETQYFSGFCQDSKDFSSVITVHANCCVSIRAKAIDLVVVLRDWKNFKTTINVGIKDGVAKNSSINEGTVQNICWSKHAACRQ</sequence>
<protein>
    <recommendedName>
        <fullName evidence="1">Nucleotide-diphospho-sugar transferase domain-containing protein</fullName>
    </recommendedName>
</protein>
<feature type="domain" description="Nucleotide-diphospho-sugar transferase" evidence="1">
    <location>
        <begin position="124"/>
        <end position="193"/>
    </location>
</feature>
<dbReference type="InterPro" id="IPR044821">
    <property type="entry name" value="At1g28695/At4g15970-like"/>
</dbReference>
<feature type="domain" description="Nucleotide-diphospho-sugar transferase" evidence="1">
    <location>
        <begin position="219"/>
        <end position="354"/>
    </location>
</feature>
<keyword evidence="3" id="KW-1185">Reference proteome</keyword>
<reference evidence="2 3" key="1">
    <citation type="submission" date="2024-01" db="EMBL/GenBank/DDBJ databases">
        <title>Genome assemblies of Stephania.</title>
        <authorList>
            <person name="Yang L."/>
        </authorList>
    </citation>
    <scope>NUCLEOTIDE SEQUENCE [LARGE SCALE GENOMIC DNA]</scope>
    <source>
        <strain evidence="2">YNDBR</strain>
        <tissue evidence="2">Leaf</tissue>
    </source>
</reference>
<proteinExistence type="predicted"/>
<organism evidence="2 3">
    <name type="scientific">Stephania yunnanensis</name>
    <dbReference type="NCBI Taxonomy" id="152371"/>
    <lineage>
        <taxon>Eukaryota</taxon>
        <taxon>Viridiplantae</taxon>
        <taxon>Streptophyta</taxon>
        <taxon>Embryophyta</taxon>
        <taxon>Tracheophyta</taxon>
        <taxon>Spermatophyta</taxon>
        <taxon>Magnoliopsida</taxon>
        <taxon>Ranunculales</taxon>
        <taxon>Menispermaceae</taxon>
        <taxon>Menispermoideae</taxon>
        <taxon>Cissampelideae</taxon>
        <taxon>Stephania</taxon>
    </lineage>
</organism>
<evidence type="ECO:0000313" key="2">
    <source>
        <dbReference type="EMBL" id="KAK9121079.1"/>
    </source>
</evidence>
<dbReference type="PANTHER" id="PTHR46038">
    <property type="entry name" value="EXPRESSED PROTEIN-RELATED"/>
    <property type="match status" value="1"/>
</dbReference>
<gene>
    <name evidence="2" type="ORF">Syun_018696</name>
</gene>
<evidence type="ECO:0000259" key="1">
    <source>
        <dbReference type="Pfam" id="PF03407"/>
    </source>
</evidence>
<evidence type="ECO:0000313" key="3">
    <source>
        <dbReference type="Proteomes" id="UP001420932"/>
    </source>
</evidence>
<dbReference type="Pfam" id="PF03407">
    <property type="entry name" value="Nucleotid_trans"/>
    <property type="match status" value="2"/>
</dbReference>
<dbReference type="EMBL" id="JBBNAF010000008">
    <property type="protein sequence ID" value="KAK9121079.1"/>
    <property type="molecule type" value="Genomic_DNA"/>
</dbReference>